<evidence type="ECO:0000313" key="2">
    <source>
        <dbReference type="EMBL" id="MBS5587837.1"/>
    </source>
</evidence>
<proteinExistence type="predicted"/>
<dbReference type="RefSeq" id="WP_297671744.1">
    <property type="nucleotide sequence ID" value="NZ_JAGZCC010000013.1"/>
</dbReference>
<feature type="transmembrane region" description="Helical" evidence="1">
    <location>
        <begin position="35"/>
        <end position="54"/>
    </location>
</feature>
<keyword evidence="1" id="KW-0812">Transmembrane</keyword>
<dbReference type="Proteomes" id="UP000751224">
    <property type="component" value="Unassembled WGS sequence"/>
</dbReference>
<gene>
    <name evidence="2" type="ORF">KHX14_03340</name>
</gene>
<organism evidence="2 3">
    <name type="scientific">Thomasclavelia spiroformis</name>
    <dbReference type="NCBI Taxonomy" id="29348"/>
    <lineage>
        <taxon>Bacteria</taxon>
        <taxon>Bacillati</taxon>
        <taxon>Bacillota</taxon>
        <taxon>Erysipelotrichia</taxon>
        <taxon>Erysipelotrichales</taxon>
        <taxon>Coprobacillaceae</taxon>
        <taxon>Thomasclavelia</taxon>
    </lineage>
</organism>
<comment type="caution">
    <text evidence="2">The sequence shown here is derived from an EMBL/GenBank/DDBJ whole genome shotgun (WGS) entry which is preliminary data.</text>
</comment>
<reference evidence="2" key="1">
    <citation type="submission" date="2021-02" db="EMBL/GenBank/DDBJ databases">
        <title>Infant gut strain persistence is associated with maternal origin, phylogeny, and functional potential including surface adhesion and iron acquisition.</title>
        <authorList>
            <person name="Lou Y.C."/>
        </authorList>
    </citation>
    <scope>NUCLEOTIDE SEQUENCE</scope>
    <source>
        <strain evidence="2">L3_108_000G1_dasL3_108_000G1_metabat.metabat.11</strain>
    </source>
</reference>
<evidence type="ECO:0000313" key="3">
    <source>
        <dbReference type="Proteomes" id="UP000751224"/>
    </source>
</evidence>
<protein>
    <submittedName>
        <fullName evidence="2">Uncharacterized protein</fullName>
    </submittedName>
</protein>
<keyword evidence="1" id="KW-0472">Membrane</keyword>
<name>A0A943ENQ6_9FIRM</name>
<evidence type="ECO:0000256" key="1">
    <source>
        <dbReference type="SAM" id="Phobius"/>
    </source>
</evidence>
<sequence>MKDKRISDLSVIDNAINDAKYVLDDATPCQRIRKVFIYWTTYLLVVNLLFYAYFKVSTHTGFFENELFSVYSRIFCILSNIISVVIYIRATKKVNVTLKEKNF</sequence>
<dbReference type="AlphaFoldDB" id="A0A943ENQ6"/>
<feature type="transmembrane region" description="Helical" evidence="1">
    <location>
        <begin position="70"/>
        <end position="90"/>
    </location>
</feature>
<accession>A0A943ENQ6</accession>
<keyword evidence="1" id="KW-1133">Transmembrane helix</keyword>
<dbReference type="EMBL" id="JAGZCC010000013">
    <property type="protein sequence ID" value="MBS5587837.1"/>
    <property type="molecule type" value="Genomic_DNA"/>
</dbReference>